<feature type="signal peptide" evidence="1">
    <location>
        <begin position="1"/>
        <end position="23"/>
    </location>
</feature>
<dbReference type="Proteomes" id="UP000076935">
    <property type="component" value="Unassembled WGS sequence"/>
</dbReference>
<keyword evidence="1" id="KW-0732">Signal</keyword>
<dbReference type="Pfam" id="PF13472">
    <property type="entry name" value="Lipase_GDSL_2"/>
    <property type="match status" value="1"/>
</dbReference>
<dbReference type="EMBL" id="LQWY01000067">
    <property type="protein sequence ID" value="OAH58830.1"/>
    <property type="molecule type" value="Genomic_DNA"/>
</dbReference>
<reference evidence="3 4" key="1">
    <citation type="submission" date="2016-01" db="EMBL/GenBank/DDBJ databases">
        <title>Investigation of taxonomic status of Bacillus aminovorans.</title>
        <authorList>
            <person name="Verma A."/>
            <person name="Pal Y."/>
            <person name="Krishnamurthi S."/>
        </authorList>
    </citation>
    <scope>NUCLEOTIDE SEQUENCE [LARGE SCALE GENOMIC DNA]</scope>
    <source>
        <strain evidence="3 4">DSM 1314</strain>
    </source>
</reference>
<evidence type="ECO:0000256" key="1">
    <source>
        <dbReference type="SAM" id="SignalP"/>
    </source>
</evidence>
<dbReference type="RefSeq" id="WP_063966597.1">
    <property type="nucleotide sequence ID" value="NZ_JBCNAN010000007.1"/>
</dbReference>
<gene>
    <name evidence="3" type="ORF">AWH49_03940</name>
</gene>
<dbReference type="Gene3D" id="3.40.50.1110">
    <property type="entry name" value="SGNH hydrolase"/>
    <property type="match status" value="1"/>
</dbReference>
<evidence type="ECO:0000259" key="2">
    <source>
        <dbReference type="Pfam" id="PF13472"/>
    </source>
</evidence>
<comment type="caution">
    <text evidence="3">The sequence shown here is derived from an EMBL/GenBank/DDBJ whole genome shotgun (WGS) entry which is preliminary data.</text>
</comment>
<protein>
    <recommendedName>
        <fullName evidence="2">SGNH hydrolase-type esterase domain-containing protein</fullName>
    </recommendedName>
</protein>
<organism evidence="3 4">
    <name type="scientific">Domibacillus aminovorans</name>
    <dbReference type="NCBI Taxonomy" id="29332"/>
    <lineage>
        <taxon>Bacteria</taxon>
        <taxon>Bacillati</taxon>
        <taxon>Bacillota</taxon>
        <taxon>Bacilli</taxon>
        <taxon>Bacillales</taxon>
        <taxon>Bacillaceae</taxon>
        <taxon>Domibacillus</taxon>
    </lineage>
</organism>
<sequence length="293" mass="31585">MLKRSIVGCLLCLSLFGTQTGHAAGLNYTAIGDSLAAGQTPNREIGAGYADMIAMSIQPEAYSKELAMPGYTVDQVIKQVESDAGQRAIQSADLITISAGANDLLPLIQNDPSRGMLTFNAITAAFALNGVREDYAVLLQKVEELNPDANVYAMGYYFPYPHVFDQHKPAVAEQLNMLNDIIKQEAESAGAVFVPVADRFGTDAVDYLPNPGDVHPEPAGYLEMANAFLAVYAPGSPEIPKSLLNQLPEPVSFAELRKVAAKQEVEPERSEEEVAAVEGCTKEEIYTEGRLES</sequence>
<evidence type="ECO:0000313" key="4">
    <source>
        <dbReference type="Proteomes" id="UP000076935"/>
    </source>
</evidence>
<dbReference type="SUPFAM" id="SSF52266">
    <property type="entry name" value="SGNH hydrolase"/>
    <property type="match status" value="1"/>
</dbReference>
<accession>A0A177KZM5</accession>
<dbReference type="InterPro" id="IPR013830">
    <property type="entry name" value="SGNH_hydro"/>
</dbReference>
<proteinExistence type="predicted"/>
<dbReference type="STRING" id="29332.AWH48_07125"/>
<dbReference type="AlphaFoldDB" id="A0A177KZM5"/>
<feature type="domain" description="SGNH hydrolase-type esterase" evidence="2">
    <location>
        <begin position="30"/>
        <end position="221"/>
    </location>
</feature>
<feature type="chain" id="PRO_5008066516" description="SGNH hydrolase-type esterase domain-containing protein" evidence="1">
    <location>
        <begin position="24"/>
        <end position="293"/>
    </location>
</feature>
<dbReference type="InterPro" id="IPR036514">
    <property type="entry name" value="SGNH_hydro_sf"/>
</dbReference>
<keyword evidence="4" id="KW-1185">Reference proteome</keyword>
<evidence type="ECO:0000313" key="3">
    <source>
        <dbReference type="EMBL" id="OAH58830.1"/>
    </source>
</evidence>
<name>A0A177KZM5_9BACI</name>